<dbReference type="WBParaSite" id="PS1159_v2.g9171.t1">
    <property type="protein sequence ID" value="PS1159_v2.g9171.t1"/>
    <property type="gene ID" value="PS1159_v2.g9171"/>
</dbReference>
<proteinExistence type="predicted"/>
<evidence type="ECO:0000313" key="2">
    <source>
        <dbReference type="WBParaSite" id="PS1159_v2.g9171.t1"/>
    </source>
</evidence>
<evidence type="ECO:0000313" key="1">
    <source>
        <dbReference type="Proteomes" id="UP000887580"/>
    </source>
</evidence>
<protein>
    <submittedName>
        <fullName evidence="2">Uncharacterized protein</fullName>
    </submittedName>
</protein>
<name>A0AC35GV81_9BILA</name>
<organism evidence="1 2">
    <name type="scientific">Panagrolaimus sp. PS1159</name>
    <dbReference type="NCBI Taxonomy" id="55785"/>
    <lineage>
        <taxon>Eukaryota</taxon>
        <taxon>Metazoa</taxon>
        <taxon>Ecdysozoa</taxon>
        <taxon>Nematoda</taxon>
        <taxon>Chromadorea</taxon>
        <taxon>Rhabditida</taxon>
        <taxon>Tylenchina</taxon>
        <taxon>Panagrolaimomorpha</taxon>
        <taxon>Panagrolaimoidea</taxon>
        <taxon>Panagrolaimidae</taxon>
        <taxon>Panagrolaimus</taxon>
    </lineage>
</organism>
<reference evidence="2" key="1">
    <citation type="submission" date="2022-11" db="UniProtKB">
        <authorList>
            <consortium name="WormBaseParasite"/>
        </authorList>
    </citation>
    <scope>IDENTIFICATION</scope>
</reference>
<accession>A0AC35GV81</accession>
<dbReference type="Proteomes" id="UP000887580">
    <property type="component" value="Unplaced"/>
</dbReference>
<sequence>MQEEAEDQKDDNEVENEEDPDLKSQELPESSIADRPNPLDQGGMAETHDPNNQPLGQQRDGNIKAAADGGGGSSEASTVGGPKAPPAAQGEMTGTQDPKNQPLVSVGGDTTVKDKDVGGGVQKIPAAFEPSGKQDSN</sequence>